<sequence>MGKKAMSRERKKARGKRSAAARTSRAALERALSAAASPVWSGEAAMAAAAEGGSPADILGEAGRLFAAGQYERTAGLLAQALAQTPLSKEAVEMRYVRAASLMQLGAYGEARSEIRRIRDAEPEHPGAALQEIYIEKGEGSTCSEIAHLRQLIAWLEERLAALAEAGGGQQTSLAVYYRKFLAEAQSLLGSALTLAGEAAAGVRAFLASSRLEADRAQGIAEYSNAVFALNYVPQEERVEFAGLVEDFDAFFPAAVRLPSVSRERVHERLRIGYISPDLRWHPVAFFLLPLLRAFDRGRFAVFCYANNAEDAVSRTMAQQEGVAWRNILGLSPEEAARLIREDEIDILVDLSGHTKDNCLPVMALKPAPVQVTGIGYMGRTGLSAMDYLLGDETLDPPEEEAGEYERPLRLSHSHFCYLPFAAAPVPAAPPCLARGFVTFGCFNNYSKVTDAVLRLWRVLMEQVPESRLLLKSRLFGSEEGKALAEKRFLRLGIDAARIELRGFSQEYLAEYADLDIALDTFPYTGGLTTCEALYMGAPVITLAGDSHGARFGASLLKNAGLPELIAASEAEYVEIAKLLAGSPETLAVLRERQRDLLLASPLMNFRQYAREVEAAYERIWRHWKKNAQRLG</sequence>
<dbReference type="PANTHER" id="PTHR44835">
    <property type="entry name" value="UDP-N-ACETYLGLUCOSAMINE--PEPTIDE N-ACETYLGLUCOSAMINYLTRANSFERASE SPINDLY-RELATED"/>
    <property type="match status" value="1"/>
</dbReference>
<dbReference type="Gene3D" id="3.40.50.2000">
    <property type="entry name" value="Glycogen Phosphorylase B"/>
    <property type="match status" value="1"/>
</dbReference>
<dbReference type="SUPFAM" id="SSF53756">
    <property type="entry name" value="UDP-Glycosyltransferase/glycogen phosphorylase"/>
    <property type="match status" value="1"/>
</dbReference>
<dbReference type="Gene3D" id="3.40.50.11380">
    <property type="match status" value="1"/>
</dbReference>
<keyword evidence="9" id="KW-1185">Reference proteome</keyword>
<dbReference type="InterPro" id="IPR011990">
    <property type="entry name" value="TPR-like_helical_dom_sf"/>
</dbReference>
<dbReference type="InterPro" id="IPR029489">
    <property type="entry name" value="OGT/SEC/SPY_C"/>
</dbReference>
<evidence type="ECO:0000256" key="4">
    <source>
        <dbReference type="ARBA" id="ARBA00022737"/>
    </source>
</evidence>
<gene>
    <name evidence="8" type="ORF">QCO44_07380</name>
</gene>
<evidence type="ECO:0000313" key="8">
    <source>
        <dbReference type="EMBL" id="MEX5285456.1"/>
    </source>
</evidence>
<feature type="domain" description="O-GlcNAc transferase C-terminal" evidence="7">
    <location>
        <begin position="265"/>
        <end position="406"/>
    </location>
</feature>
<evidence type="ECO:0000313" key="9">
    <source>
        <dbReference type="Proteomes" id="UP001559623"/>
    </source>
</evidence>
<accession>A0ABV3X5I0</accession>
<reference evidence="8 9" key="1">
    <citation type="submission" date="2023-04" db="EMBL/GenBank/DDBJ databases">
        <title>Genome Sequence of Selenomonas sputigena ATCC 33150.</title>
        <authorList>
            <person name="Miller D.P."/>
            <person name="Anvari S."/>
            <person name="Polson S.W."/>
            <person name="Macdonald M."/>
            <person name="Mcdowell J.V."/>
        </authorList>
    </citation>
    <scope>NUCLEOTIDE SEQUENCE [LARGE SCALE GENOMIC DNA]</scope>
    <source>
        <strain evidence="8 9">ATCC 33150</strain>
    </source>
</reference>
<dbReference type="Gene3D" id="1.25.40.10">
    <property type="entry name" value="Tetratricopeptide repeat domain"/>
    <property type="match status" value="1"/>
</dbReference>
<dbReference type="PANTHER" id="PTHR44835:SF1">
    <property type="entry name" value="PROTEIN O-GLCNAC TRANSFERASE"/>
    <property type="match status" value="1"/>
</dbReference>
<keyword evidence="4" id="KW-0677">Repeat</keyword>
<evidence type="ECO:0000256" key="1">
    <source>
        <dbReference type="ARBA" id="ARBA00004922"/>
    </source>
</evidence>
<feature type="compositionally biased region" description="Basic residues" evidence="6">
    <location>
        <begin position="1"/>
        <end position="19"/>
    </location>
</feature>
<evidence type="ECO:0000256" key="6">
    <source>
        <dbReference type="SAM" id="MobiDB-lite"/>
    </source>
</evidence>
<feature type="domain" description="O-GlcNAc transferase C-terminal" evidence="7">
    <location>
        <begin position="438"/>
        <end position="612"/>
    </location>
</feature>
<protein>
    <recommendedName>
        <fullName evidence="7">O-GlcNAc transferase C-terminal domain-containing protein</fullName>
    </recommendedName>
</protein>
<name>A0ABV3X5I0_9FIRM</name>
<dbReference type="SUPFAM" id="SSF48452">
    <property type="entry name" value="TPR-like"/>
    <property type="match status" value="1"/>
</dbReference>
<keyword evidence="5" id="KW-0802">TPR repeat</keyword>
<comment type="pathway">
    <text evidence="1">Protein modification; protein glycosylation.</text>
</comment>
<evidence type="ECO:0000259" key="7">
    <source>
        <dbReference type="Pfam" id="PF13844"/>
    </source>
</evidence>
<keyword evidence="3" id="KW-0808">Transferase</keyword>
<evidence type="ECO:0000256" key="3">
    <source>
        <dbReference type="ARBA" id="ARBA00022679"/>
    </source>
</evidence>
<feature type="region of interest" description="Disordered" evidence="6">
    <location>
        <begin position="1"/>
        <end position="24"/>
    </location>
</feature>
<dbReference type="Proteomes" id="UP001559623">
    <property type="component" value="Unassembled WGS sequence"/>
</dbReference>
<keyword evidence="2" id="KW-0328">Glycosyltransferase</keyword>
<dbReference type="Pfam" id="PF13844">
    <property type="entry name" value="Glyco_transf_41"/>
    <property type="match status" value="2"/>
</dbReference>
<organism evidence="8 9">
    <name type="scientific">Selenomonas sputigena</name>
    <dbReference type="NCBI Taxonomy" id="69823"/>
    <lineage>
        <taxon>Bacteria</taxon>
        <taxon>Bacillati</taxon>
        <taxon>Bacillota</taxon>
        <taxon>Negativicutes</taxon>
        <taxon>Selenomonadales</taxon>
        <taxon>Selenomonadaceae</taxon>
        <taxon>Selenomonas</taxon>
    </lineage>
</organism>
<dbReference type="InterPro" id="IPR051939">
    <property type="entry name" value="Glycosyltr_41/O-GlcNAc_trsf"/>
</dbReference>
<evidence type="ECO:0000256" key="2">
    <source>
        <dbReference type="ARBA" id="ARBA00022676"/>
    </source>
</evidence>
<comment type="caution">
    <text evidence="8">The sequence shown here is derived from an EMBL/GenBank/DDBJ whole genome shotgun (WGS) entry which is preliminary data.</text>
</comment>
<dbReference type="RefSeq" id="WP_368847188.1">
    <property type="nucleotide sequence ID" value="NZ_CP194411.1"/>
</dbReference>
<dbReference type="EMBL" id="JARVLH010000004">
    <property type="protein sequence ID" value="MEX5285456.1"/>
    <property type="molecule type" value="Genomic_DNA"/>
</dbReference>
<proteinExistence type="predicted"/>
<evidence type="ECO:0000256" key="5">
    <source>
        <dbReference type="ARBA" id="ARBA00022803"/>
    </source>
</evidence>